<gene>
    <name evidence="2" type="ORF">EFD62_06755</name>
</gene>
<evidence type="ECO:0000313" key="3">
    <source>
        <dbReference type="Proteomes" id="UP000289166"/>
    </source>
</evidence>
<name>A0A4Q0I4Y9_9FIRM</name>
<dbReference type="OrthoDB" id="9815897at2"/>
<dbReference type="InterPro" id="IPR021215">
    <property type="entry name" value="DUF2752"/>
</dbReference>
<dbReference type="Proteomes" id="UP000289166">
    <property type="component" value="Unassembled WGS sequence"/>
</dbReference>
<protein>
    <submittedName>
        <fullName evidence="2">DUF2752 domain-containing protein</fullName>
    </submittedName>
</protein>
<keyword evidence="3" id="KW-1185">Reference proteome</keyword>
<keyword evidence="1" id="KW-1133">Transmembrane helix</keyword>
<evidence type="ECO:0000313" key="2">
    <source>
        <dbReference type="EMBL" id="RXE59356.1"/>
    </source>
</evidence>
<dbReference type="Pfam" id="PF10825">
    <property type="entry name" value="DUF2752"/>
    <property type="match status" value="1"/>
</dbReference>
<dbReference type="AlphaFoldDB" id="A0A4Q0I4Y9"/>
<proteinExistence type="predicted"/>
<keyword evidence="1" id="KW-0812">Transmembrane</keyword>
<dbReference type="RefSeq" id="WP_069195630.1">
    <property type="nucleotide sequence ID" value="NZ_RLII01000006.1"/>
</dbReference>
<dbReference type="EMBL" id="RLII01000006">
    <property type="protein sequence ID" value="RXE59356.1"/>
    <property type="molecule type" value="Genomic_DNA"/>
</dbReference>
<feature type="transmembrane region" description="Helical" evidence="1">
    <location>
        <begin position="129"/>
        <end position="149"/>
    </location>
</feature>
<feature type="transmembrane region" description="Helical" evidence="1">
    <location>
        <begin position="21"/>
        <end position="38"/>
    </location>
</feature>
<sequence>MSVNSNNGKNLKIYSYNNRNDVLLILFLFFVILCSFLLKVRDNYTYLQLPGFDFEIPGTCLFKNATGYNCPSCGMTRSFVSISHFDFADALRFNMAGIFAYAWCILELIYRVLRVLTKNNWILLKPIRYLINGVMVITVIFALVNWEIFKYILPGKT</sequence>
<organism evidence="2 3">
    <name type="scientific">Acetivibrio mesophilus</name>
    <dbReference type="NCBI Taxonomy" id="2487273"/>
    <lineage>
        <taxon>Bacteria</taxon>
        <taxon>Bacillati</taxon>
        <taxon>Bacillota</taxon>
        <taxon>Clostridia</taxon>
        <taxon>Eubacteriales</taxon>
        <taxon>Oscillospiraceae</taxon>
        <taxon>Acetivibrio</taxon>
    </lineage>
</organism>
<feature type="transmembrane region" description="Helical" evidence="1">
    <location>
        <begin position="98"/>
        <end position="117"/>
    </location>
</feature>
<reference evidence="3" key="1">
    <citation type="submission" date="2018-11" db="EMBL/GenBank/DDBJ databases">
        <title>Genome sequencing of a novel mesophilic and cellulolytic organism within the genus Hungateiclostridium.</title>
        <authorList>
            <person name="Rettenmaier R."/>
            <person name="Liebl W."/>
            <person name="Zverlov V."/>
        </authorList>
    </citation>
    <scope>NUCLEOTIDE SEQUENCE [LARGE SCALE GENOMIC DNA]</scope>
    <source>
        <strain evidence="3">N2K1</strain>
    </source>
</reference>
<comment type="caution">
    <text evidence="2">The sequence shown here is derived from an EMBL/GenBank/DDBJ whole genome shotgun (WGS) entry which is preliminary data.</text>
</comment>
<keyword evidence="1" id="KW-0472">Membrane</keyword>
<evidence type="ECO:0000256" key="1">
    <source>
        <dbReference type="SAM" id="Phobius"/>
    </source>
</evidence>
<accession>A0A4Q0I4Y9</accession>